<reference evidence="3" key="1">
    <citation type="submission" date="2021-08" db="EMBL/GenBank/DDBJ databases">
        <title>Sphingopyxis panaciterrulae sp. nov., isolated from the surface water of the Yellow Sea.</title>
        <authorList>
            <person name="Gao Z."/>
            <person name="Zhang D."/>
            <person name="Zhang A."/>
        </authorList>
    </citation>
    <scope>NUCLEOTIDE SEQUENCE</scope>
    <source>
        <strain evidence="3">XHP0097</strain>
    </source>
</reference>
<name>A0ABS7MH67_9SPHN</name>
<dbReference type="EMBL" id="JAILXK010000002">
    <property type="protein sequence ID" value="MBY4638367.1"/>
    <property type="molecule type" value="Genomic_DNA"/>
</dbReference>
<dbReference type="SMART" id="SM00857">
    <property type="entry name" value="Resolvase"/>
    <property type="match status" value="1"/>
</dbReference>
<dbReference type="InterPro" id="IPR038109">
    <property type="entry name" value="DNA_bind_recomb_sf"/>
</dbReference>
<evidence type="ECO:0000313" key="3">
    <source>
        <dbReference type="EMBL" id="MBY4638367.1"/>
    </source>
</evidence>
<evidence type="ECO:0000259" key="1">
    <source>
        <dbReference type="PROSITE" id="PS51736"/>
    </source>
</evidence>
<dbReference type="PANTHER" id="PTHR30461">
    <property type="entry name" value="DNA-INVERTASE FROM LAMBDOID PROPHAGE"/>
    <property type="match status" value="1"/>
</dbReference>
<feature type="domain" description="Recombinase" evidence="2">
    <location>
        <begin position="174"/>
        <end position="289"/>
    </location>
</feature>
<dbReference type="PANTHER" id="PTHR30461:SF23">
    <property type="entry name" value="DNA RECOMBINASE-RELATED"/>
    <property type="match status" value="1"/>
</dbReference>
<dbReference type="InterPro" id="IPR036162">
    <property type="entry name" value="Resolvase-like_N_sf"/>
</dbReference>
<organism evidence="3 4">
    <name type="scientific">Sphingopyxis jiangsuensis</name>
    <dbReference type="NCBI Taxonomy" id="2871171"/>
    <lineage>
        <taxon>Bacteria</taxon>
        <taxon>Pseudomonadati</taxon>
        <taxon>Pseudomonadota</taxon>
        <taxon>Alphaproteobacteria</taxon>
        <taxon>Sphingomonadales</taxon>
        <taxon>Sphingomonadaceae</taxon>
        <taxon>Sphingopyxis</taxon>
    </lineage>
</organism>
<dbReference type="Proteomes" id="UP001166571">
    <property type="component" value="Unassembled WGS sequence"/>
</dbReference>
<gene>
    <name evidence="3" type="ORF">K5P26_14580</name>
</gene>
<evidence type="ECO:0000259" key="2">
    <source>
        <dbReference type="PROSITE" id="PS51737"/>
    </source>
</evidence>
<dbReference type="InterPro" id="IPR006119">
    <property type="entry name" value="Resolv_N"/>
</dbReference>
<feature type="domain" description="Resolvase/invertase-type recombinase catalytic" evidence="1">
    <location>
        <begin position="14"/>
        <end position="166"/>
    </location>
</feature>
<evidence type="ECO:0000313" key="4">
    <source>
        <dbReference type="Proteomes" id="UP001166571"/>
    </source>
</evidence>
<dbReference type="Gene3D" id="3.90.1750.20">
    <property type="entry name" value="Putative Large Serine Recombinase, Chain B, Domain 2"/>
    <property type="match status" value="1"/>
</dbReference>
<dbReference type="PROSITE" id="PS51736">
    <property type="entry name" value="RECOMBINASES_3"/>
    <property type="match status" value="1"/>
</dbReference>
<dbReference type="Gene3D" id="3.40.50.1390">
    <property type="entry name" value="Resolvase, N-terminal catalytic domain"/>
    <property type="match status" value="1"/>
</dbReference>
<dbReference type="Pfam" id="PF07508">
    <property type="entry name" value="Recombinase"/>
    <property type="match status" value="1"/>
</dbReference>
<proteinExistence type="predicted"/>
<keyword evidence="4" id="KW-1185">Reference proteome</keyword>
<sequence>MVSRDAGGSGGKVRCAIYTRKSTDEGLEQEFNSLDAQYEACAAYVMSQRHEGWDLVKNRYDDGGFSGGTMERPGLQRLLADIAAGKVQVIVLYKIDRLTRSLSDFSRIVEVLDNAGASFVSVTQSFNTTTSMGRLMLNVLLSFAQFEREVTGERIRDKIAASKKKGMWMGGPVPLGYEVQDRKLVINEEEAATVRHIFERYVEIGAGQPLLDELREQGIRTKRRVYKDGTVRGEVPFTRGSLFHLLKNRIYRGEMVHKGEANPGEHEAIIDEELWERAQLRIAENTVDRKLHRNAKEASLLAGMIVDGLGRKMSPSHTVRSGKRYRYYATHAAEIFDDNPAWRLPAHDIEKRVVAKLANCLSDQKAIRTLVGTDDAGQLAAAITRCGRTAEQLQSSTYHRRTKVPALVERVAVTDDALRIKLSPLGFADLLGLEIDTQKLPLITAPVSRIRKGKEIKLVIADGTGAERDETLVSLLRDALAIREKVLSEPEITIAEIAASCGRCRKRMTRLFRLSWIAPEIVDAVLAGQQPQALTTRSLLTADLPFGWAEQKASLGF</sequence>
<protein>
    <submittedName>
        <fullName evidence="3">Recombinase family protein</fullName>
    </submittedName>
</protein>
<accession>A0ABS7MH67</accession>
<dbReference type="InterPro" id="IPR050639">
    <property type="entry name" value="SSR_resolvase"/>
</dbReference>
<comment type="caution">
    <text evidence="3">The sequence shown here is derived from an EMBL/GenBank/DDBJ whole genome shotgun (WGS) entry which is preliminary data.</text>
</comment>
<dbReference type="InterPro" id="IPR011109">
    <property type="entry name" value="DNA_bind_recombinase_dom"/>
</dbReference>
<dbReference type="CDD" id="cd03768">
    <property type="entry name" value="SR_ResInv"/>
    <property type="match status" value="1"/>
</dbReference>
<dbReference type="SUPFAM" id="SSF53041">
    <property type="entry name" value="Resolvase-like"/>
    <property type="match status" value="1"/>
</dbReference>
<dbReference type="PROSITE" id="PS51737">
    <property type="entry name" value="RECOMBINASE_DNA_BIND"/>
    <property type="match status" value="1"/>
</dbReference>
<dbReference type="Pfam" id="PF00239">
    <property type="entry name" value="Resolvase"/>
    <property type="match status" value="1"/>
</dbReference>